<accession>A0A8S5Q0X3</accession>
<proteinExistence type="predicted"/>
<feature type="compositionally biased region" description="Basic and acidic residues" evidence="1">
    <location>
        <begin position="22"/>
        <end position="31"/>
    </location>
</feature>
<sequence>MRKTTCNALGQRLDWFFTPDKSESARGETCRRHVPTSRTSR</sequence>
<dbReference type="EMBL" id="BK015555">
    <property type="protein sequence ID" value="DAE12640.1"/>
    <property type="molecule type" value="Genomic_DNA"/>
</dbReference>
<evidence type="ECO:0000313" key="2">
    <source>
        <dbReference type="EMBL" id="DAE12640.1"/>
    </source>
</evidence>
<feature type="compositionally biased region" description="Basic residues" evidence="1">
    <location>
        <begin position="32"/>
        <end position="41"/>
    </location>
</feature>
<evidence type="ECO:0000256" key="1">
    <source>
        <dbReference type="SAM" id="MobiDB-lite"/>
    </source>
</evidence>
<reference evidence="2" key="1">
    <citation type="journal article" date="2021" name="Proc. Natl. Acad. Sci. U.S.A.">
        <title>A Catalog of Tens of Thousands of Viruses from Human Metagenomes Reveals Hidden Associations with Chronic Diseases.</title>
        <authorList>
            <person name="Tisza M.J."/>
            <person name="Buck C.B."/>
        </authorList>
    </citation>
    <scope>NUCLEOTIDE SEQUENCE</scope>
    <source>
        <strain evidence="2">CtOCb13</strain>
    </source>
</reference>
<name>A0A8S5Q0X3_9CAUD</name>
<protein>
    <submittedName>
        <fullName evidence="2">Uncharacterized protein</fullName>
    </submittedName>
</protein>
<organism evidence="2">
    <name type="scientific">Siphoviridae sp. ctOCb13</name>
    <dbReference type="NCBI Taxonomy" id="2825477"/>
    <lineage>
        <taxon>Viruses</taxon>
        <taxon>Duplodnaviria</taxon>
        <taxon>Heunggongvirae</taxon>
        <taxon>Uroviricota</taxon>
        <taxon>Caudoviricetes</taxon>
    </lineage>
</organism>
<feature type="region of interest" description="Disordered" evidence="1">
    <location>
        <begin position="22"/>
        <end position="41"/>
    </location>
</feature>